<dbReference type="Pfam" id="PF07690">
    <property type="entry name" value="MFS_1"/>
    <property type="match status" value="1"/>
</dbReference>
<keyword evidence="4 6" id="KW-1133">Transmembrane helix</keyword>
<keyword evidence="2" id="KW-0813">Transport</keyword>
<dbReference type="GO" id="GO:0016020">
    <property type="term" value="C:membrane"/>
    <property type="evidence" value="ECO:0007669"/>
    <property type="project" value="UniProtKB-SubCell"/>
</dbReference>
<feature type="transmembrane region" description="Helical" evidence="6">
    <location>
        <begin position="433"/>
        <end position="457"/>
    </location>
</feature>
<protein>
    <recommendedName>
        <fullName evidence="7">Major facilitator superfamily (MFS) profile domain-containing protein</fullName>
    </recommendedName>
</protein>
<proteinExistence type="predicted"/>
<feature type="transmembrane region" description="Helical" evidence="6">
    <location>
        <begin position="463"/>
        <end position="483"/>
    </location>
</feature>
<dbReference type="InterPro" id="IPR036259">
    <property type="entry name" value="MFS_trans_sf"/>
</dbReference>
<feature type="transmembrane region" description="Helical" evidence="6">
    <location>
        <begin position="345"/>
        <end position="365"/>
    </location>
</feature>
<keyword evidence="9" id="KW-1185">Reference proteome</keyword>
<evidence type="ECO:0000256" key="5">
    <source>
        <dbReference type="ARBA" id="ARBA00023136"/>
    </source>
</evidence>
<sequence length="497" mass="53618">MGVAEEDKVTFDEALNRAGFGLYSYLLTTLTGLTVISLVCTAYGNTIIIPASACELMTTSAQRGLLAAAPVVGLIIGGVFWGYFADVFGRRLMLLISLASAATVNALASISVNWVMLMILQFIATVLASGQYPMAMTILSESVPMAKRNLVVLLVASIFLLSQGIMAVLAIPIIPLTFSYELPSLGINWNSWRTLLLVYSAPSIISALWLFFMYESPKFLFAKGRETEATKVLKKIHRLNNLGSKNELNVKGVLLEASSNTGSKSAKNQILPLFKPPLLKSTVILSLLFIFQTIGSFLVWLPTIANQFVEILNTGEGSDLTFCGIIRKSINTPPGPDEVPCSLNITSLLIVLAVGAVQSTTNAFISLIVNRVGRRNIVIFVTALCGISGILVNLVPNAIGSAVLFFILLIGIVIMGLYTAMAVAYFPTYLRTLAVAFLMSAGRIGSFVSVQILNILLEDNCEVGFYVFSALFASSAIIAAFLADDRYPQKIMENTTL</sequence>
<accession>A0AAU9TFG7</accession>
<feature type="transmembrane region" description="Helical" evidence="6">
    <location>
        <begin position="283"/>
        <end position="301"/>
    </location>
</feature>
<evidence type="ECO:0000256" key="2">
    <source>
        <dbReference type="ARBA" id="ARBA00022448"/>
    </source>
</evidence>
<keyword evidence="5 6" id="KW-0472">Membrane</keyword>
<reference evidence="8" key="1">
    <citation type="submission" date="2022-03" db="EMBL/GenBank/DDBJ databases">
        <authorList>
            <person name="Tunstrom K."/>
        </authorList>
    </citation>
    <scope>NUCLEOTIDE SEQUENCE</scope>
</reference>
<feature type="transmembrane region" description="Helical" evidence="6">
    <location>
        <begin position="65"/>
        <end position="84"/>
    </location>
</feature>
<evidence type="ECO:0000259" key="7">
    <source>
        <dbReference type="PROSITE" id="PS50850"/>
    </source>
</evidence>
<feature type="transmembrane region" description="Helical" evidence="6">
    <location>
        <begin position="104"/>
        <end position="129"/>
    </location>
</feature>
<gene>
    <name evidence="8" type="ORF">EEDITHA_LOCUS2297</name>
</gene>
<evidence type="ECO:0000256" key="3">
    <source>
        <dbReference type="ARBA" id="ARBA00022692"/>
    </source>
</evidence>
<dbReference type="PANTHER" id="PTHR23511">
    <property type="entry name" value="SYNAPTIC VESICLE GLYCOPROTEIN 2"/>
    <property type="match status" value="1"/>
</dbReference>
<dbReference type="SUPFAM" id="SSF103473">
    <property type="entry name" value="MFS general substrate transporter"/>
    <property type="match status" value="1"/>
</dbReference>
<evidence type="ECO:0000256" key="4">
    <source>
        <dbReference type="ARBA" id="ARBA00022989"/>
    </source>
</evidence>
<feature type="transmembrane region" description="Helical" evidence="6">
    <location>
        <begin position="377"/>
        <end position="396"/>
    </location>
</feature>
<dbReference type="EMBL" id="CAKOGL010000004">
    <property type="protein sequence ID" value="CAH2085861.1"/>
    <property type="molecule type" value="Genomic_DNA"/>
</dbReference>
<evidence type="ECO:0000256" key="1">
    <source>
        <dbReference type="ARBA" id="ARBA00004141"/>
    </source>
</evidence>
<dbReference type="GO" id="GO:0022857">
    <property type="term" value="F:transmembrane transporter activity"/>
    <property type="evidence" value="ECO:0007669"/>
    <property type="project" value="InterPro"/>
</dbReference>
<comment type="subcellular location">
    <subcellularLocation>
        <location evidence="1">Membrane</location>
        <topology evidence="1">Multi-pass membrane protein</topology>
    </subcellularLocation>
</comment>
<evidence type="ECO:0000313" key="8">
    <source>
        <dbReference type="EMBL" id="CAH2085861.1"/>
    </source>
</evidence>
<feature type="transmembrane region" description="Helical" evidence="6">
    <location>
        <begin position="194"/>
        <end position="214"/>
    </location>
</feature>
<evidence type="ECO:0000313" key="9">
    <source>
        <dbReference type="Proteomes" id="UP001153954"/>
    </source>
</evidence>
<feature type="domain" description="Major facilitator superfamily (MFS) profile" evidence="7">
    <location>
        <begin position="20"/>
        <end position="487"/>
    </location>
</feature>
<dbReference type="Gene3D" id="1.20.1250.20">
    <property type="entry name" value="MFS general substrate transporter like domains"/>
    <property type="match status" value="1"/>
</dbReference>
<dbReference type="InterPro" id="IPR011701">
    <property type="entry name" value="MFS"/>
</dbReference>
<comment type="caution">
    <text evidence="8">The sequence shown here is derived from an EMBL/GenBank/DDBJ whole genome shotgun (WGS) entry which is preliminary data.</text>
</comment>
<dbReference type="Proteomes" id="UP001153954">
    <property type="component" value="Unassembled WGS sequence"/>
</dbReference>
<dbReference type="PROSITE" id="PS50850">
    <property type="entry name" value="MFS"/>
    <property type="match status" value="1"/>
</dbReference>
<dbReference type="PANTHER" id="PTHR23511:SF35">
    <property type="entry name" value="MAJOR FACILITATOR SUPERFAMILY (MFS) PROFILE DOMAIN-CONTAINING PROTEIN"/>
    <property type="match status" value="1"/>
</dbReference>
<dbReference type="InterPro" id="IPR020846">
    <property type="entry name" value="MFS_dom"/>
</dbReference>
<keyword evidence="3 6" id="KW-0812">Transmembrane</keyword>
<feature type="transmembrane region" description="Helical" evidence="6">
    <location>
        <begin position="20"/>
        <end position="44"/>
    </location>
</feature>
<feature type="transmembrane region" description="Helical" evidence="6">
    <location>
        <begin position="150"/>
        <end position="174"/>
    </location>
</feature>
<evidence type="ECO:0000256" key="6">
    <source>
        <dbReference type="SAM" id="Phobius"/>
    </source>
</evidence>
<organism evidence="8 9">
    <name type="scientific">Euphydryas editha</name>
    <name type="common">Edith's checkerspot</name>
    <dbReference type="NCBI Taxonomy" id="104508"/>
    <lineage>
        <taxon>Eukaryota</taxon>
        <taxon>Metazoa</taxon>
        <taxon>Ecdysozoa</taxon>
        <taxon>Arthropoda</taxon>
        <taxon>Hexapoda</taxon>
        <taxon>Insecta</taxon>
        <taxon>Pterygota</taxon>
        <taxon>Neoptera</taxon>
        <taxon>Endopterygota</taxon>
        <taxon>Lepidoptera</taxon>
        <taxon>Glossata</taxon>
        <taxon>Ditrysia</taxon>
        <taxon>Papilionoidea</taxon>
        <taxon>Nymphalidae</taxon>
        <taxon>Nymphalinae</taxon>
        <taxon>Euphydryas</taxon>
    </lineage>
</organism>
<name>A0AAU9TFG7_EUPED</name>
<feature type="transmembrane region" description="Helical" evidence="6">
    <location>
        <begin position="402"/>
        <end position="426"/>
    </location>
</feature>
<dbReference type="AlphaFoldDB" id="A0AAU9TFG7"/>